<dbReference type="Gene3D" id="2.40.170.20">
    <property type="entry name" value="TonB-dependent receptor, beta-barrel domain"/>
    <property type="match status" value="1"/>
</dbReference>
<dbReference type="Pfam" id="PF07715">
    <property type="entry name" value="Plug"/>
    <property type="match status" value="1"/>
</dbReference>
<keyword evidence="6 11" id="KW-0798">TonB box</keyword>
<reference evidence="17" key="1">
    <citation type="journal article" date="2019" name="Int. J. Syst. Evol. Microbiol.">
        <title>The Global Catalogue of Microorganisms (GCM) 10K type strain sequencing project: providing services to taxonomists for standard genome sequencing and annotation.</title>
        <authorList>
            <consortium name="The Broad Institute Genomics Platform"/>
            <consortium name="The Broad Institute Genome Sequencing Center for Infectious Disease"/>
            <person name="Wu L."/>
            <person name="Ma J."/>
        </authorList>
    </citation>
    <scope>NUCLEOTIDE SEQUENCE [LARGE SCALE GENOMIC DNA]</scope>
    <source>
        <strain evidence="17">CCUG 56042</strain>
    </source>
</reference>
<feature type="signal peptide" evidence="13">
    <location>
        <begin position="1"/>
        <end position="31"/>
    </location>
</feature>
<accession>A0ABW0JBM0</accession>
<protein>
    <submittedName>
        <fullName evidence="16">TonB-dependent receptor</fullName>
    </submittedName>
</protein>
<dbReference type="PROSITE" id="PS52016">
    <property type="entry name" value="TONB_DEPENDENT_REC_3"/>
    <property type="match status" value="1"/>
</dbReference>
<comment type="subcellular location">
    <subcellularLocation>
        <location evidence="1 10">Cell outer membrane</location>
        <topology evidence="1 10">Multi-pass membrane protein</topology>
    </subcellularLocation>
</comment>
<evidence type="ECO:0000256" key="1">
    <source>
        <dbReference type="ARBA" id="ARBA00004571"/>
    </source>
</evidence>
<evidence type="ECO:0000256" key="6">
    <source>
        <dbReference type="ARBA" id="ARBA00023077"/>
    </source>
</evidence>
<name>A0ABW0JBM0_9BURK</name>
<evidence type="ECO:0000256" key="5">
    <source>
        <dbReference type="ARBA" id="ARBA00022692"/>
    </source>
</evidence>
<feature type="domain" description="TonB-dependent receptor plug" evidence="15">
    <location>
        <begin position="93"/>
        <end position="198"/>
    </location>
</feature>
<dbReference type="InterPro" id="IPR039426">
    <property type="entry name" value="TonB-dep_rcpt-like"/>
</dbReference>
<evidence type="ECO:0000256" key="8">
    <source>
        <dbReference type="ARBA" id="ARBA00023170"/>
    </source>
</evidence>
<sequence length="945" mass="103053">MQQTLELPGAKQGIHLSIMAWAICAAVPALAETAATQDTLQTPATDPAPAEASDKARESGRDMPRVHRMDSVNVTAQRSQTQTAVATKRNDNRVMDVLTREQINSLPDTTVNDAVKRVTGVSTSFNADTINGRDDAVFVTIRGLDAAYNNVTIDGAPWASTDQTSRGARTNVLSATMVKKLEVYKTWQPDLDPNAVGGSINITTRSAFDNGGKPFFQVSGGLGHADATGKVLSGADGLARKINTVFSTTFGPTSALGLVIAANYEKKNTVSVGHMTTDQVFYSYYNPDGTIANPSSTGGPNTGNGIPVPQQDKNWLYYKNIERIGGNIKLEAKFSRDVYGFVGVDFNDDNVHATRNEVIIDTSRSTGPNPVVNQTQTSGHFNLGEAEAGNMLSQVDRSMKTVRGGLDWKLGDNQKLSLRSSFSQAADRNPQRLAKYVYGNLKYAPGAYPSITGVPGLAMDYNTSGFNPSFNLANPDNFTNQNNWKPFYWRIDNIRIDDRVGNLKLDYRQNVGTDARGLGYAVGADYRALGHSYSKYYNMYTPTNAGNLTLADAGYLSGVPLPYSGGLPFVIVDDSAAWNQLAQNGSLAGAYSANLANSLQNNYSHHEQAASVYGLATYQTDRIAAMFGLRQDYTNLNTTGNVRNTANGTTSWQSVTRRSHYDYLLPAASLVLSPVDNVKLKLAYSETIGRPNFDAYAPNSSISENSDGSITVKQGNPDIKPRKSNNFDVSTEWYLPHNGLASVALFRKKISNEIYTLTSTGQFSYGGESRPAFITQPLNSSASQVNGIEMSLVQGTLGWLSPYLSGFGFSVNETLMAGRLNATQSNGSTRTIKGLINQPDHITNFSVFYKYRKFGVTLAYNRVGESLRQIDSAYAHQDVYWKARDQWDLQASYDAGRGWRTWFSVANLTSSPIVSVTGKDRNLLKDNFSAGRVFWLGLTYTPKLH</sequence>
<comment type="caution">
    <text evidence="16">The sequence shown here is derived from an EMBL/GenBank/DDBJ whole genome shotgun (WGS) entry which is preliminary data.</text>
</comment>
<dbReference type="PANTHER" id="PTHR40980:SF4">
    <property type="entry name" value="TONB-DEPENDENT RECEPTOR-LIKE BETA-BARREL DOMAIN-CONTAINING PROTEIN"/>
    <property type="match status" value="1"/>
</dbReference>
<feature type="region of interest" description="Disordered" evidence="12">
    <location>
        <begin position="704"/>
        <end position="723"/>
    </location>
</feature>
<feature type="compositionally biased region" description="Basic and acidic residues" evidence="12">
    <location>
        <begin position="52"/>
        <end position="66"/>
    </location>
</feature>
<evidence type="ECO:0000259" key="15">
    <source>
        <dbReference type="Pfam" id="PF07715"/>
    </source>
</evidence>
<feature type="domain" description="TonB-dependent receptor-like beta-barrel" evidence="14">
    <location>
        <begin position="461"/>
        <end position="908"/>
    </location>
</feature>
<evidence type="ECO:0000256" key="11">
    <source>
        <dbReference type="RuleBase" id="RU003357"/>
    </source>
</evidence>
<gene>
    <name evidence="16" type="ORF">ACFPTO_17220</name>
</gene>
<dbReference type="InterPro" id="IPR036942">
    <property type="entry name" value="Beta-barrel_TonB_sf"/>
</dbReference>
<evidence type="ECO:0000256" key="12">
    <source>
        <dbReference type="SAM" id="MobiDB-lite"/>
    </source>
</evidence>
<feature type="compositionally biased region" description="Polar residues" evidence="12">
    <location>
        <begin position="704"/>
        <end position="714"/>
    </location>
</feature>
<evidence type="ECO:0000256" key="7">
    <source>
        <dbReference type="ARBA" id="ARBA00023136"/>
    </source>
</evidence>
<organism evidence="16 17">
    <name type="scientific">Paraburkholderia denitrificans</name>
    <dbReference type="NCBI Taxonomy" id="694025"/>
    <lineage>
        <taxon>Bacteria</taxon>
        <taxon>Pseudomonadati</taxon>
        <taxon>Pseudomonadota</taxon>
        <taxon>Betaproteobacteria</taxon>
        <taxon>Burkholderiales</taxon>
        <taxon>Burkholderiaceae</taxon>
        <taxon>Paraburkholderia</taxon>
    </lineage>
</organism>
<evidence type="ECO:0000313" key="17">
    <source>
        <dbReference type="Proteomes" id="UP001596103"/>
    </source>
</evidence>
<dbReference type="Proteomes" id="UP001596103">
    <property type="component" value="Unassembled WGS sequence"/>
</dbReference>
<feature type="chain" id="PRO_5045731734" evidence="13">
    <location>
        <begin position="32"/>
        <end position="945"/>
    </location>
</feature>
<evidence type="ECO:0000256" key="4">
    <source>
        <dbReference type="ARBA" id="ARBA00022452"/>
    </source>
</evidence>
<keyword evidence="7 10" id="KW-0472">Membrane</keyword>
<dbReference type="EMBL" id="JBHSMP010000020">
    <property type="protein sequence ID" value="MFC5430527.1"/>
    <property type="molecule type" value="Genomic_DNA"/>
</dbReference>
<keyword evidence="4 10" id="KW-1134">Transmembrane beta strand</keyword>
<keyword evidence="5 10" id="KW-0812">Transmembrane</keyword>
<evidence type="ECO:0000256" key="2">
    <source>
        <dbReference type="ARBA" id="ARBA00009810"/>
    </source>
</evidence>
<dbReference type="RefSeq" id="WP_377713050.1">
    <property type="nucleotide sequence ID" value="NZ_JBHSMP010000020.1"/>
</dbReference>
<evidence type="ECO:0000313" key="16">
    <source>
        <dbReference type="EMBL" id="MFC5430527.1"/>
    </source>
</evidence>
<keyword evidence="13" id="KW-0732">Signal</keyword>
<evidence type="ECO:0000256" key="13">
    <source>
        <dbReference type="SAM" id="SignalP"/>
    </source>
</evidence>
<keyword evidence="9 10" id="KW-0998">Cell outer membrane</keyword>
<dbReference type="InterPro" id="IPR000531">
    <property type="entry name" value="Beta-barrel_TonB"/>
</dbReference>
<dbReference type="Pfam" id="PF00593">
    <property type="entry name" value="TonB_dep_Rec_b-barrel"/>
    <property type="match status" value="1"/>
</dbReference>
<dbReference type="NCBIfam" id="TIGR01782">
    <property type="entry name" value="TonB-Xanth-Caul"/>
    <property type="match status" value="1"/>
</dbReference>
<proteinExistence type="inferred from homology"/>
<evidence type="ECO:0000256" key="10">
    <source>
        <dbReference type="PROSITE-ProRule" id="PRU01360"/>
    </source>
</evidence>
<keyword evidence="17" id="KW-1185">Reference proteome</keyword>
<keyword evidence="3 10" id="KW-0813">Transport</keyword>
<evidence type="ECO:0000256" key="3">
    <source>
        <dbReference type="ARBA" id="ARBA00022448"/>
    </source>
</evidence>
<keyword evidence="8 16" id="KW-0675">Receptor</keyword>
<dbReference type="SUPFAM" id="SSF56935">
    <property type="entry name" value="Porins"/>
    <property type="match status" value="1"/>
</dbReference>
<comment type="similarity">
    <text evidence="2 10 11">Belongs to the TonB-dependent receptor family.</text>
</comment>
<feature type="region of interest" description="Disordered" evidence="12">
    <location>
        <begin position="39"/>
        <end position="66"/>
    </location>
</feature>
<dbReference type="InterPro" id="IPR010104">
    <property type="entry name" value="TonB_rcpt_bac"/>
</dbReference>
<dbReference type="InterPro" id="IPR037066">
    <property type="entry name" value="Plug_dom_sf"/>
</dbReference>
<evidence type="ECO:0000256" key="9">
    <source>
        <dbReference type="ARBA" id="ARBA00023237"/>
    </source>
</evidence>
<dbReference type="PANTHER" id="PTHR40980">
    <property type="entry name" value="PLUG DOMAIN-CONTAINING PROTEIN"/>
    <property type="match status" value="1"/>
</dbReference>
<dbReference type="InterPro" id="IPR012910">
    <property type="entry name" value="Plug_dom"/>
</dbReference>
<evidence type="ECO:0000259" key="14">
    <source>
        <dbReference type="Pfam" id="PF00593"/>
    </source>
</evidence>
<dbReference type="Gene3D" id="2.170.130.10">
    <property type="entry name" value="TonB-dependent receptor, plug domain"/>
    <property type="match status" value="1"/>
</dbReference>